<sequence>MGEEIATCPATGKSAERNAHENAPETGGAETTSASSEIAIRKFTLQELSKCD</sequence>
<name>A0A0L0F679_9EUKA</name>
<organism evidence="2 3">
    <name type="scientific">Sphaeroforma arctica JP610</name>
    <dbReference type="NCBI Taxonomy" id="667725"/>
    <lineage>
        <taxon>Eukaryota</taxon>
        <taxon>Ichthyosporea</taxon>
        <taxon>Ichthyophonida</taxon>
        <taxon>Sphaeroforma</taxon>
    </lineage>
</organism>
<dbReference type="EMBL" id="KQ247380">
    <property type="protein sequence ID" value="KNC72230.1"/>
    <property type="molecule type" value="Genomic_DNA"/>
</dbReference>
<feature type="non-terminal residue" evidence="2">
    <location>
        <position position="52"/>
    </location>
</feature>
<gene>
    <name evidence="2" type="ORF">SARC_15218</name>
</gene>
<accession>A0A0L0F679</accession>
<keyword evidence="3" id="KW-1185">Reference proteome</keyword>
<evidence type="ECO:0000313" key="3">
    <source>
        <dbReference type="Proteomes" id="UP000054560"/>
    </source>
</evidence>
<dbReference type="AlphaFoldDB" id="A0A0L0F679"/>
<reference evidence="2 3" key="1">
    <citation type="submission" date="2011-02" db="EMBL/GenBank/DDBJ databases">
        <title>The Genome Sequence of Sphaeroforma arctica JP610.</title>
        <authorList>
            <consortium name="The Broad Institute Genome Sequencing Platform"/>
            <person name="Russ C."/>
            <person name="Cuomo C."/>
            <person name="Young S.K."/>
            <person name="Zeng Q."/>
            <person name="Gargeya S."/>
            <person name="Alvarado L."/>
            <person name="Berlin A."/>
            <person name="Chapman S.B."/>
            <person name="Chen Z."/>
            <person name="Freedman E."/>
            <person name="Gellesch M."/>
            <person name="Goldberg J."/>
            <person name="Griggs A."/>
            <person name="Gujja S."/>
            <person name="Heilman E."/>
            <person name="Heiman D."/>
            <person name="Howarth C."/>
            <person name="Mehta T."/>
            <person name="Neiman D."/>
            <person name="Pearson M."/>
            <person name="Roberts A."/>
            <person name="Saif S."/>
            <person name="Shea T."/>
            <person name="Shenoy N."/>
            <person name="Sisk P."/>
            <person name="Stolte C."/>
            <person name="Sykes S."/>
            <person name="White J."/>
            <person name="Yandava C."/>
            <person name="Burger G."/>
            <person name="Gray M.W."/>
            <person name="Holland P.W.H."/>
            <person name="King N."/>
            <person name="Lang F.B.F."/>
            <person name="Roger A.J."/>
            <person name="Ruiz-Trillo I."/>
            <person name="Haas B."/>
            <person name="Nusbaum C."/>
            <person name="Birren B."/>
        </authorList>
    </citation>
    <scope>NUCLEOTIDE SEQUENCE [LARGE SCALE GENOMIC DNA]</scope>
    <source>
        <strain evidence="2 3">JP610</strain>
    </source>
</reference>
<dbReference type="GeneID" id="25915722"/>
<evidence type="ECO:0000313" key="2">
    <source>
        <dbReference type="EMBL" id="KNC72230.1"/>
    </source>
</evidence>
<proteinExistence type="predicted"/>
<evidence type="ECO:0000256" key="1">
    <source>
        <dbReference type="SAM" id="MobiDB-lite"/>
    </source>
</evidence>
<dbReference type="RefSeq" id="XP_014146132.1">
    <property type="nucleotide sequence ID" value="XM_014290657.1"/>
</dbReference>
<protein>
    <submittedName>
        <fullName evidence="2">Uncharacterized protein</fullName>
    </submittedName>
</protein>
<feature type="region of interest" description="Disordered" evidence="1">
    <location>
        <begin position="1"/>
        <end position="36"/>
    </location>
</feature>
<dbReference type="Proteomes" id="UP000054560">
    <property type="component" value="Unassembled WGS sequence"/>
</dbReference>
<feature type="compositionally biased region" description="Basic and acidic residues" evidence="1">
    <location>
        <begin position="14"/>
        <end position="23"/>
    </location>
</feature>